<keyword evidence="2" id="KW-0489">Methyltransferase</keyword>
<gene>
    <name evidence="2" type="ORF">DU473_04285</name>
</gene>
<dbReference type="PANTHER" id="PTHR34203:SF15">
    <property type="entry name" value="SLL1173 PROTEIN"/>
    <property type="match status" value="1"/>
</dbReference>
<dbReference type="SUPFAM" id="SSF53335">
    <property type="entry name" value="S-adenosyl-L-methionine-dependent methyltransferases"/>
    <property type="match status" value="1"/>
</dbReference>
<name>A0A4Q9JUH9_9BACT</name>
<comment type="caution">
    <text evidence="2">The sequence shown here is derived from an EMBL/GenBank/DDBJ whole genome shotgun (WGS) entry which is preliminary data.</text>
</comment>
<accession>A0A4Q9JUH9</accession>
<reference evidence="2 3" key="1">
    <citation type="submission" date="2018-07" db="EMBL/GenBank/DDBJ databases">
        <title>Campylobacter zealandensis sp. nov., isolated from birds and water in New Zealand.</title>
        <authorList>
            <person name="Wilkinson D.A."/>
            <person name="Biggs P.J."/>
            <person name="French N.P."/>
            <person name="Midwinter A.C."/>
        </authorList>
    </citation>
    <scope>NUCLEOTIDE SEQUENCE [LARGE SCALE GENOMIC DNA]</scope>
    <source>
        <strain evidence="2 3">B423b</strain>
    </source>
</reference>
<dbReference type="Gene3D" id="3.40.50.150">
    <property type="entry name" value="Vaccinia Virus protein VP39"/>
    <property type="match status" value="1"/>
</dbReference>
<dbReference type="InterPro" id="IPR006342">
    <property type="entry name" value="FkbM_mtfrase"/>
</dbReference>
<keyword evidence="2" id="KW-0808">Transferase</keyword>
<organism evidence="2 3">
    <name type="scientific">Campylobacter novaezeelandiae</name>
    <dbReference type="NCBI Taxonomy" id="2267891"/>
    <lineage>
        <taxon>Bacteria</taxon>
        <taxon>Pseudomonadati</taxon>
        <taxon>Campylobacterota</taxon>
        <taxon>Epsilonproteobacteria</taxon>
        <taxon>Campylobacterales</taxon>
        <taxon>Campylobacteraceae</taxon>
        <taxon>Campylobacter</taxon>
    </lineage>
</organism>
<evidence type="ECO:0000259" key="1">
    <source>
        <dbReference type="Pfam" id="PF05050"/>
    </source>
</evidence>
<keyword evidence="3" id="KW-1185">Reference proteome</keyword>
<dbReference type="InterPro" id="IPR029063">
    <property type="entry name" value="SAM-dependent_MTases_sf"/>
</dbReference>
<dbReference type="GO" id="GO:0032259">
    <property type="term" value="P:methylation"/>
    <property type="evidence" value="ECO:0007669"/>
    <property type="project" value="UniProtKB-KW"/>
</dbReference>
<dbReference type="EMBL" id="QPGR01000006">
    <property type="protein sequence ID" value="TBR81314.1"/>
    <property type="molecule type" value="Genomic_DNA"/>
</dbReference>
<dbReference type="OrthoDB" id="4104638at2"/>
<dbReference type="RefSeq" id="WP_131186589.1">
    <property type="nucleotide sequence ID" value="NZ_QPGR01000006.1"/>
</dbReference>
<dbReference type="Proteomes" id="UP000292583">
    <property type="component" value="Unassembled WGS sequence"/>
</dbReference>
<protein>
    <submittedName>
        <fullName evidence="2">FkbM family methyltransferase</fullName>
    </submittedName>
</protein>
<sequence length="276" mass="32071">MTKENLLNLQDKLNKLIYQIDNHQQSRNVVADVESLLSNLHNMNKFSKQESIYNSLGLIKGAIADPFGLGKLNLLLDNARIPKKYYDIFYNMLLRIGGGTVCIDCGAHAGLISDIILHCGGKSYIFEPNLHLNFFLNKKYENNKNAILYQKAVGVKNYITKFLIFEDRILSQGNRIISSKQDNKTSKSYDVHVIDLCEFIEELLKKNERIYFLKLDVEGSEFEILEKLIQKKLYKKITYIACEMHHYMFDDGEKKMSRLKTLIKEFDVKNILIDWV</sequence>
<dbReference type="AlphaFoldDB" id="A0A4Q9JUH9"/>
<evidence type="ECO:0000313" key="2">
    <source>
        <dbReference type="EMBL" id="TBR81314.1"/>
    </source>
</evidence>
<dbReference type="NCBIfam" id="TIGR01444">
    <property type="entry name" value="fkbM_fam"/>
    <property type="match status" value="1"/>
</dbReference>
<dbReference type="InterPro" id="IPR052514">
    <property type="entry name" value="SAM-dependent_MTase"/>
</dbReference>
<dbReference type="PANTHER" id="PTHR34203">
    <property type="entry name" value="METHYLTRANSFERASE, FKBM FAMILY PROTEIN"/>
    <property type="match status" value="1"/>
</dbReference>
<evidence type="ECO:0000313" key="3">
    <source>
        <dbReference type="Proteomes" id="UP000292583"/>
    </source>
</evidence>
<dbReference type="Pfam" id="PF05050">
    <property type="entry name" value="Methyltransf_21"/>
    <property type="match status" value="1"/>
</dbReference>
<dbReference type="GO" id="GO:0008168">
    <property type="term" value="F:methyltransferase activity"/>
    <property type="evidence" value="ECO:0007669"/>
    <property type="project" value="UniProtKB-KW"/>
</dbReference>
<feature type="domain" description="Methyltransferase FkbM" evidence="1">
    <location>
        <begin position="104"/>
        <end position="259"/>
    </location>
</feature>
<proteinExistence type="predicted"/>